<evidence type="ECO:0000313" key="3">
    <source>
        <dbReference type="Proteomes" id="UP001056384"/>
    </source>
</evidence>
<dbReference type="EMBL" id="CP099418">
    <property type="protein sequence ID" value="USW47429.1"/>
    <property type="molecule type" value="Genomic_DNA"/>
</dbReference>
<feature type="region of interest" description="Disordered" evidence="1">
    <location>
        <begin position="564"/>
        <end position="614"/>
    </location>
</feature>
<feature type="region of interest" description="Disordered" evidence="1">
    <location>
        <begin position="32"/>
        <end position="69"/>
    </location>
</feature>
<dbReference type="OrthoDB" id="5406427at2759"/>
<feature type="compositionally biased region" description="Low complexity" evidence="1">
    <location>
        <begin position="180"/>
        <end position="193"/>
    </location>
</feature>
<feature type="region of interest" description="Disordered" evidence="1">
    <location>
        <begin position="733"/>
        <end position="885"/>
    </location>
</feature>
<proteinExistence type="predicted"/>
<gene>
    <name evidence="2" type="ORF">Slin15195_G007480</name>
</gene>
<feature type="compositionally biased region" description="Polar residues" evidence="1">
    <location>
        <begin position="790"/>
        <end position="805"/>
    </location>
</feature>
<feature type="region of interest" description="Disordered" evidence="1">
    <location>
        <begin position="134"/>
        <end position="195"/>
    </location>
</feature>
<feature type="region of interest" description="Disordered" evidence="1">
    <location>
        <begin position="355"/>
        <end position="417"/>
    </location>
</feature>
<feature type="compositionally biased region" description="Polar residues" evidence="1">
    <location>
        <begin position="165"/>
        <end position="175"/>
    </location>
</feature>
<protein>
    <recommendedName>
        <fullName evidence="4">Cell wall proline rich protein</fullName>
    </recommendedName>
</protein>
<feature type="compositionally biased region" description="Polar residues" evidence="1">
    <location>
        <begin position="391"/>
        <end position="402"/>
    </location>
</feature>
<feature type="compositionally biased region" description="Basic and acidic residues" evidence="1">
    <location>
        <begin position="370"/>
        <end position="388"/>
    </location>
</feature>
<name>A0A9Q9EEZ1_9PEZI</name>
<dbReference type="AlphaFoldDB" id="A0A9Q9EEZ1"/>
<accession>A0A9Q9EEZ1</accession>
<dbReference type="Proteomes" id="UP001056384">
    <property type="component" value="Chromosome 1"/>
</dbReference>
<reference evidence="2" key="1">
    <citation type="submission" date="2022-06" db="EMBL/GenBank/DDBJ databases">
        <title>Complete genome sequences of two strains of the flax pathogen Septoria linicola.</title>
        <authorList>
            <person name="Lapalu N."/>
            <person name="Simon A."/>
            <person name="Demenou B."/>
            <person name="Paumier D."/>
            <person name="Guillot M.-P."/>
            <person name="Gout L."/>
            <person name="Valade R."/>
        </authorList>
    </citation>
    <scope>NUCLEOTIDE SEQUENCE</scope>
    <source>
        <strain evidence="2">SE15195</strain>
    </source>
</reference>
<feature type="compositionally biased region" description="Polar residues" evidence="1">
    <location>
        <begin position="747"/>
        <end position="777"/>
    </location>
</feature>
<feature type="compositionally biased region" description="Polar residues" evidence="1">
    <location>
        <begin position="860"/>
        <end position="874"/>
    </location>
</feature>
<evidence type="ECO:0000256" key="1">
    <source>
        <dbReference type="SAM" id="MobiDB-lite"/>
    </source>
</evidence>
<feature type="compositionally biased region" description="Basic residues" evidence="1">
    <location>
        <begin position="875"/>
        <end position="885"/>
    </location>
</feature>
<keyword evidence="3" id="KW-1185">Reference proteome</keyword>
<feature type="compositionally biased region" description="Polar residues" evidence="1">
    <location>
        <begin position="137"/>
        <end position="150"/>
    </location>
</feature>
<organism evidence="2 3">
    <name type="scientific">Septoria linicola</name>
    <dbReference type="NCBI Taxonomy" id="215465"/>
    <lineage>
        <taxon>Eukaryota</taxon>
        <taxon>Fungi</taxon>
        <taxon>Dikarya</taxon>
        <taxon>Ascomycota</taxon>
        <taxon>Pezizomycotina</taxon>
        <taxon>Dothideomycetes</taxon>
        <taxon>Dothideomycetidae</taxon>
        <taxon>Mycosphaerellales</taxon>
        <taxon>Mycosphaerellaceae</taxon>
        <taxon>Septoria</taxon>
    </lineage>
</organism>
<evidence type="ECO:0000313" key="2">
    <source>
        <dbReference type="EMBL" id="USW47429.1"/>
    </source>
</evidence>
<feature type="region of interest" description="Disordered" evidence="1">
    <location>
        <begin position="505"/>
        <end position="528"/>
    </location>
</feature>
<evidence type="ECO:0008006" key="4">
    <source>
        <dbReference type="Google" id="ProtNLM"/>
    </source>
</evidence>
<sequence length="900" mass="97678">MAEVAASGQHRYSYSVGNMLSAQRSVPAAPQIEMTPNPEFSFPMLPQSDQASRPRGLRTHGRPMSMNMDAHIPSAESRHKRAATQQLPSFSFNSTDHTGLQADQPTLQLTEPIATTPSRGGHRRNISEFVGGVGMNSAISSSPTRKSTLETPGVSRGHKHRRSAAISSHDLSSIMGNAEPQPRLSSSLPSTPLEHPIGMADTFGDLYGTSNKVSAFDPFGPSLANAQGRPPSRRQVGFSENVEYIPRPLSTISSETESSLNTVRGHSVNNSISSMLSLSTPSPSAPRTRPISLETTLEDEPKLLPRLSVEVSKRVEREGEWLKHGSSGALDRPTTASDVLSKSLTFATEDVASRARKDQVKKHSASRSLGFDRRKSEPAIGMHTKEPSRLSALSLQESTESAVNPDDDTTAADRRSSTRKIKDWAVSKIVRRTRPRSEVIMPRPLTIHEPQRSVAETDLDAVFNMDDDADVMHDRAVMPEVQLNMHMPVLGSQSNHRARNSEDGAMLDLDDALGRPRTPTQYGSRRPRKMLHSDRGTLDFMGPGAHYQPMHHRTASAPVLMAFDQPRTSSPPQPALAVFEEEEEEQVPEVSLRPSSIRSATDEESATGVSIVDQDASLANSAPTTSLDEGLGIQRSEWDLEPPTYVASGSKLSTPLVERRASSIIEQTIMEETSPVDSVAIVHNQEPWEEEVDLRAHSLTKSSDSSEAPTLMAVPTGLLSISDGAPVITTPEVSQSSAFSSPDFARRQSSFDTSRVGTSASSIADTRTVSSCTTGEPQQDPRMSVDDVPSLTSSRSTMISTMHANSSRRDVAGLRTPSFTSGSLDSAAAESRRRKRASLQSLSQLVGGPFGPRPAGTDGTRPSTAATETALSQTPRKKEHRLKKLMFWKSKRQFSTSTIN</sequence>